<dbReference type="SUPFAM" id="SSF103025">
    <property type="entry name" value="Folate-binding domain"/>
    <property type="match status" value="1"/>
</dbReference>
<gene>
    <name evidence="3" type="ORF">CS022_23245</name>
</gene>
<evidence type="ECO:0000259" key="2">
    <source>
        <dbReference type="Pfam" id="PF01571"/>
    </source>
</evidence>
<keyword evidence="4" id="KW-1185">Reference proteome</keyword>
<dbReference type="Proteomes" id="UP000290287">
    <property type="component" value="Unassembled WGS sequence"/>
</dbReference>
<dbReference type="RefSeq" id="WP_129124245.1">
    <property type="nucleotide sequence ID" value="NZ_PEIB01000049.1"/>
</dbReference>
<evidence type="ECO:0000313" key="3">
    <source>
        <dbReference type="EMBL" id="RXJ70456.1"/>
    </source>
</evidence>
<evidence type="ECO:0000256" key="1">
    <source>
        <dbReference type="SAM" id="MobiDB-lite"/>
    </source>
</evidence>
<name>A0A4Q0YIA8_9GAMM</name>
<feature type="domain" description="GCVT N-terminal" evidence="2">
    <location>
        <begin position="28"/>
        <end position="191"/>
    </location>
</feature>
<proteinExistence type="predicted"/>
<dbReference type="Pfam" id="PF01571">
    <property type="entry name" value="GCV_T"/>
    <property type="match status" value="1"/>
</dbReference>
<feature type="region of interest" description="Disordered" evidence="1">
    <location>
        <begin position="1"/>
        <end position="23"/>
    </location>
</feature>
<dbReference type="Gene3D" id="3.30.1360.120">
    <property type="entry name" value="Probable tRNA modification gtpase trme, domain 1"/>
    <property type="match status" value="1"/>
</dbReference>
<evidence type="ECO:0000313" key="4">
    <source>
        <dbReference type="Proteomes" id="UP000290287"/>
    </source>
</evidence>
<dbReference type="AlphaFoldDB" id="A0A4Q0YIA8"/>
<dbReference type="EMBL" id="PEIB01000049">
    <property type="protein sequence ID" value="RXJ70456.1"/>
    <property type="molecule type" value="Genomic_DNA"/>
</dbReference>
<comment type="caution">
    <text evidence="3">The sequence shown here is derived from an EMBL/GenBank/DDBJ whole genome shotgun (WGS) entry which is preliminary data.</text>
</comment>
<dbReference type="InterPro" id="IPR006222">
    <property type="entry name" value="GCVT_N"/>
</dbReference>
<accession>A0A4Q0YIA8</accession>
<sequence>MFSVSTQPNYRHSGIEPKREPSSLVFSDATTSNRIGFRGTKAAAFLQQHNISLPDMTNHAIQMSNGLLVLRLSHTEFWLVDHSNLNTTTLSDLEKASDDTSNVTRLYCQHGVAMFVLSGTACPQMFAKVCAVDLQLDAFGRGSIAQTSVARVSSIVVRVPTADEQETCFYIFSDISSAGYLWHALDDAAAEF</sequence>
<protein>
    <recommendedName>
        <fullName evidence="2">GCVT N-terminal domain-containing protein</fullName>
    </recommendedName>
</protein>
<reference evidence="3 4" key="1">
    <citation type="submission" date="2017-10" db="EMBL/GenBank/DDBJ databases">
        <title>Nyctiphanis sp. nov., isolated from the stomach of the euphausiid Nyctiphanes simplex (Hansen, 1911) in the Gulf of California.</title>
        <authorList>
            <person name="Gomez-Gil B."/>
            <person name="Aguilar-Mendez M."/>
            <person name="Lopez-Cortes A."/>
            <person name="Gomez-Gutierrez J."/>
            <person name="Roque A."/>
            <person name="Lang E."/>
            <person name="Gonzalez-Castillo A."/>
        </authorList>
    </citation>
    <scope>NUCLEOTIDE SEQUENCE [LARGE SCALE GENOMIC DNA]</scope>
    <source>
        <strain evidence="3 4">CAIM 600</strain>
    </source>
</reference>
<dbReference type="OrthoDB" id="9179874at2"/>
<organism evidence="3 4">
    <name type="scientific">Veronia nyctiphanis</name>
    <dbReference type="NCBI Taxonomy" id="1278244"/>
    <lineage>
        <taxon>Bacteria</taxon>
        <taxon>Pseudomonadati</taxon>
        <taxon>Pseudomonadota</taxon>
        <taxon>Gammaproteobacteria</taxon>
        <taxon>Vibrionales</taxon>
        <taxon>Vibrionaceae</taxon>
        <taxon>Veronia</taxon>
    </lineage>
</organism>
<dbReference type="InterPro" id="IPR027266">
    <property type="entry name" value="TrmE/GcvT-like"/>
</dbReference>
<feature type="compositionally biased region" description="Polar residues" evidence="1">
    <location>
        <begin position="1"/>
        <end position="10"/>
    </location>
</feature>